<dbReference type="CDD" id="cd00082">
    <property type="entry name" value="HisKA"/>
    <property type="match status" value="1"/>
</dbReference>
<dbReference type="InterPro" id="IPR003661">
    <property type="entry name" value="HisK_dim/P_dom"/>
</dbReference>
<dbReference type="PANTHER" id="PTHR43047:SF72">
    <property type="entry name" value="OSMOSENSING HISTIDINE PROTEIN KINASE SLN1"/>
    <property type="match status" value="1"/>
</dbReference>
<evidence type="ECO:0000256" key="8">
    <source>
        <dbReference type="SAM" id="MobiDB-lite"/>
    </source>
</evidence>
<dbReference type="EMBL" id="CP104214">
    <property type="protein sequence ID" value="UWX71517.1"/>
    <property type="molecule type" value="Genomic_DNA"/>
</dbReference>
<dbReference type="SMART" id="SM00448">
    <property type="entry name" value="REC"/>
    <property type="match status" value="1"/>
</dbReference>
<dbReference type="GO" id="GO:0009927">
    <property type="term" value="F:histidine phosphotransfer kinase activity"/>
    <property type="evidence" value="ECO:0007669"/>
    <property type="project" value="TreeGrafter"/>
</dbReference>
<evidence type="ECO:0000313" key="14">
    <source>
        <dbReference type="Proteomes" id="UP000029590"/>
    </source>
</evidence>
<dbReference type="SMART" id="SM00387">
    <property type="entry name" value="HATPase_c"/>
    <property type="match status" value="1"/>
</dbReference>
<dbReference type="InterPro" id="IPR011006">
    <property type="entry name" value="CheY-like_superfamily"/>
</dbReference>
<evidence type="ECO:0000256" key="7">
    <source>
        <dbReference type="PROSITE-ProRule" id="PRU00169"/>
    </source>
</evidence>
<dbReference type="AlphaFoldDB" id="A0AAW3EQZ9"/>
<accession>A0AAW3EQZ9</accession>
<proteinExistence type="predicted"/>
<dbReference type="InterPro" id="IPR004358">
    <property type="entry name" value="Sig_transdc_His_kin-like_C"/>
</dbReference>
<keyword evidence="9" id="KW-1133">Transmembrane helix</keyword>
<dbReference type="CDD" id="cd17546">
    <property type="entry name" value="REC_hyHK_CKI1_RcsC-like"/>
    <property type="match status" value="1"/>
</dbReference>
<dbReference type="Gene3D" id="3.30.565.10">
    <property type="entry name" value="Histidine kinase-like ATPase, C-terminal domain"/>
    <property type="match status" value="1"/>
</dbReference>
<dbReference type="Proteomes" id="UP000029590">
    <property type="component" value="Unassembled WGS sequence"/>
</dbReference>
<keyword evidence="6 13" id="KW-0418">Kinase</keyword>
<dbReference type="InterPro" id="IPR003594">
    <property type="entry name" value="HATPase_dom"/>
</dbReference>
<evidence type="ECO:0000256" key="1">
    <source>
        <dbReference type="ARBA" id="ARBA00000085"/>
    </source>
</evidence>
<dbReference type="Pfam" id="PF02518">
    <property type="entry name" value="HATPase_c"/>
    <property type="match status" value="1"/>
</dbReference>
<feature type="transmembrane region" description="Helical" evidence="9">
    <location>
        <begin position="194"/>
        <end position="218"/>
    </location>
</feature>
<reference evidence="12 14" key="1">
    <citation type="submission" date="2014-04" db="EMBL/GenBank/DDBJ databases">
        <authorList>
            <person name="Bishop-Lilly K.A."/>
            <person name="Broomall S.M."/>
            <person name="Chain P.S."/>
            <person name="Chertkov O."/>
            <person name="Coyne S.R."/>
            <person name="Daligault H.E."/>
            <person name="Davenport K.W."/>
            <person name="Erkkila T."/>
            <person name="Frey K.G."/>
            <person name="Gibbons H.S."/>
            <person name="Gu W."/>
            <person name="Jaissle J."/>
            <person name="Johnson S.L."/>
            <person name="Koroleva G.I."/>
            <person name="Ladner J.T."/>
            <person name="Lo C.-C."/>
            <person name="Minogue T.D."/>
            <person name="Munk C."/>
            <person name="Palacios G.F."/>
            <person name="Redden C.L."/>
            <person name="Rosenzweig C.N."/>
            <person name="Scholz M.B."/>
            <person name="Teshima H."/>
            <person name="Xu Y."/>
        </authorList>
    </citation>
    <scope>NUCLEOTIDE SEQUENCE [LARGE SCALE GENOMIC DNA]</scope>
    <source>
        <strain evidence="14">gladioli</strain>
        <strain evidence="12">Gladioli</strain>
    </source>
</reference>
<sequence length="615" mass="68131">MTKNLFQTRRSGLRSIGFHGSPRFAILSIAAIIIVSVVFWTYSALSWLNPRGVYALTGPQENYYWGPAQFEIKLEEFKGDLVQYAFAGTVDFDALELSYNILLSKYFILSVTGDATRSAMAVPEYRAALADLRPPLYSLSPFFERQRISRQDAVAILATLNAMAPDVSRLVHSIGDAEILRRQLAIDDFKSKQFFFLKLSTGLVAIILVGFVGLLWLLRQLRANIRRESELREVKAAFLGMVGHELRSPLQVVTSVIDNLMHEELTRSAMKGVFALERAAQAIDIQLRDITDFALLGTSRLKIVKGWFRMSEVLGVTLESQRELSMKKGIAIEVKFSEHFPLIFSDENRVQQILTNLVSNAIKYSETGPVRVSITAIARGSRSGGEARYDLVIQVRDQGVGISQSDQAQIFKPFVRLADGRASQVPGIGMGLAIVGEIVGLLDGRIAIDSRPGAGSEFTVSLPCEGRPDQEPSLEQRRPGKPSHSMDIAWLRHVLVVDDNPEIVETLVSVFESYGVDVDGVSSAQDAQRQLAAKRYQVVVCDIQMPEMSGFELLEHTRRIGLINDDTIVVALSAYSPLLFDKGDKGMFDVFLSKPLRASDLFSSLSKAARAKGLH</sequence>
<evidence type="ECO:0000256" key="4">
    <source>
        <dbReference type="ARBA" id="ARBA00022553"/>
    </source>
</evidence>
<keyword evidence="9" id="KW-0812">Transmembrane</keyword>
<evidence type="ECO:0000256" key="3">
    <source>
        <dbReference type="ARBA" id="ARBA00012438"/>
    </source>
</evidence>
<dbReference type="InterPro" id="IPR036890">
    <property type="entry name" value="HATPase_C_sf"/>
</dbReference>
<dbReference type="EC" id="2.7.13.3" evidence="3"/>
<dbReference type="Pfam" id="PF00072">
    <property type="entry name" value="Response_reg"/>
    <property type="match status" value="1"/>
</dbReference>
<dbReference type="RefSeq" id="WP_036051933.1">
    <property type="nucleotide sequence ID" value="NZ_CADEQC010000002.1"/>
</dbReference>
<feature type="modified residue" description="4-aspartylphosphate" evidence="7">
    <location>
        <position position="542"/>
    </location>
</feature>
<feature type="region of interest" description="Disordered" evidence="8">
    <location>
        <begin position="457"/>
        <end position="483"/>
    </location>
</feature>
<feature type="transmembrane region" description="Helical" evidence="9">
    <location>
        <begin position="21"/>
        <end position="42"/>
    </location>
</feature>
<reference evidence="13" key="2">
    <citation type="submission" date="2022-09" db="EMBL/GenBank/DDBJ databases">
        <title>Genomic of Burkholderia gladioli.</title>
        <authorList>
            <person name="Wu H."/>
        </authorList>
    </citation>
    <scope>NUCLEOTIDE SEQUENCE</scope>
    <source>
        <strain evidence="13">ZN-S4</strain>
    </source>
</reference>
<keyword evidence="9" id="KW-0472">Membrane</keyword>
<comment type="catalytic activity">
    <reaction evidence="1">
        <text>ATP + protein L-histidine = ADP + protein N-phospho-L-histidine.</text>
        <dbReference type="EC" id="2.7.13.3"/>
    </reaction>
</comment>
<dbReference type="Gene3D" id="1.10.287.130">
    <property type="match status" value="1"/>
</dbReference>
<comment type="subcellular location">
    <subcellularLocation>
        <location evidence="2">Cell inner membrane</location>
        <topology evidence="2">Multi-pass membrane protein</topology>
    </subcellularLocation>
</comment>
<dbReference type="InterPro" id="IPR036097">
    <property type="entry name" value="HisK_dim/P_sf"/>
</dbReference>
<feature type="domain" description="Response regulatory" evidence="11">
    <location>
        <begin position="493"/>
        <end position="609"/>
    </location>
</feature>
<dbReference type="Proteomes" id="UP001059745">
    <property type="component" value="Chromosome 1"/>
</dbReference>
<feature type="compositionally biased region" description="Basic and acidic residues" evidence="8">
    <location>
        <begin position="466"/>
        <end position="478"/>
    </location>
</feature>
<dbReference type="PRINTS" id="PR00344">
    <property type="entry name" value="BCTRLSENSOR"/>
</dbReference>
<evidence type="ECO:0000259" key="10">
    <source>
        <dbReference type="PROSITE" id="PS50109"/>
    </source>
</evidence>
<dbReference type="Gene3D" id="3.40.50.2300">
    <property type="match status" value="1"/>
</dbReference>
<evidence type="ECO:0000256" key="2">
    <source>
        <dbReference type="ARBA" id="ARBA00004429"/>
    </source>
</evidence>
<keyword evidence="5" id="KW-0808">Transferase</keyword>
<dbReference type="PROSITE" id="PS50110">
    <property type="entry name" value="RESPONSE_REGULATORY"/>
    <property type="match status" value="1"/>
</dbReference>
<dbReference type="PROSITE" id="PS50109">
    <property type="entry name" value="HIS_KIN"/>
    <property type="match status" value="1"/>
</dbReference>
<gene>
    <name evidence="12" type="ORF">DM48_6075</name>
    <name evidence="13" type="ORF">NYZ96_07145</name>
</gene>
<dbReference type="PANTHER" id="PTHR43047">
    <property type="entry name" value="TWO-COMPONENT HISTIDINE PROTEIN KINASE"/>
    <property type="match status" value="1"/>
</dbReference>
<dbReference type="FunFam" id="3.30.565.10:FF:000006">
    <property type="entry name" value="Sensor histidine kinase WalK"/>
    <property type="match status" value="1"/>
</dbReference>
<evidence type="ECO:0000256" key="9">
    <source>
        <dbReference type="SAM" id="Phobius"/>
    </source>
</evidence>
<evidence type="ECO:0000259" key="11">
    <source>
        <dbReference type="PROSITE" id="PS50110"/>
    </source>
</evidence>
<dbReference type="GO" id="GO:0000155">
    <property type="term" value="F:phosphorelay sensor kinase activity"/>
    <property type="evidence" value="ECO:0007669"/>
    <property type="project" value="InterPro"/>
</dbReference>
<keyword evidence="4 7" id="KW-0597">Phosphoprotein</keyword>
<dbReference type="SUPFAM" id="SSF52172">
    <property type="entry name" value="CheY-like"/>
    <property type="match status" value="1"/>
</dbReference>
<name>A0AAW3EQZ9_BURGA</name>
<evidence type="ECO:0000256" key="6">
    <source>
        <dbReference type="ARBA" id="ARBA00022777"/>
    </source>
</evidence>
<organism evidence="12 14">
    <name type="scientific">Burkholderia gladioli</name>
    <name type="common">Pseudomonas marginata</name>
    <name type="synonym">Phytomonas marginata</name>
    <dbReference type="NCBI Taxonomy" id="28095"/>
    <lineage>
        <taxon>Bacteria</taxon>
        <taxon>Pseudomonadati</taxon>
        <taxon>Pseudomonadota</taxon>
        <taxon>Betaproteobacteria</taxon>
        <taxon>Burkholderiales</taxon>
        <taxon>Burkholderiaceae</taxon>
        <taxon>Burkholderia</taxon>
    </lineage>
</organism>
<dbReference type="SUPFAM" id="SSF47384">
    <property type="entry name" value="Homodimeric domain of signal transducing histidine kinase"/>
    <property type="match status" value="1"/>
</dbReference>
<evidence type="ECO:0000313" key="12">
    <source>
        <dbReference type="EMBL" id="KGC10157.1"/>
    </source>
</evidence>
<evidence type="ECO:0000256" key="5">
    <source>
        <dbReference type="ARBA" id="ARBA00022679"/>
    </source>
</evidence>
<dbReference type="SUPFAM" id="SSF55874">
    <property type="entry name" value="ATPase domain of HSP90 chaperone/DNA topoisomerase II/histidine kinase"/>
    <property type="match status" value="1"/>
</dbReference>
<dbReference type="InterPro" id="IPR005467">
    <property type="entry name" value="His_kinase_dom"/>
</dbReference>
<evidence type="ECO:0000313" key="13">
    <source>
        <dbReference type="EMBL" id="UWX71517.1"/>
    </source>
</evidence>
<feature type="domain" description="Histidine kinase" evidence="10">
    <location>
        <begin position="241"/>
        <end position="466"/>
    </location>
</feature>
<dbReference type="EMBL" id="JPGG01000018">
    <property type="protein sequence ID" value="KGC10157.1"/>
    <property type="molecule type" value="Genomic_DNA"/>
</dbReference>
<dbReference type="InterPro" id="IPR001789">
    <property type="entry name" value="Sig_transdc_resp-reg_receiver"/>
</dbReference>
<dbReference type="GO" id="GO:0005886">
    <property type="term" value="C:plasma membrane"/>
    <property type="evidence" value="ECO:0007669"/>
    <property type="project" value="UniProtKB-SubCell"/>
</dbReference>
<protein>
    <recommendedName>
        <fullName evidence="3">histidine kinase</fullName>
        <ecNumber evidence="3">2.7.13.3</ecNumber>
    </recommendedName>
</protein>